<accession>A2FYV1</accession>
<keyword evidence="5" id="KW-0966">Cell projection</keyword>
<feature type="coiled-coil region" evidence="7">
    <location>
        <begin position="134"/>
        <end position="197"/>
    </location>
</feature>
<dbReference type="EMBL" id="DS114154">
    <property type="protein sequence ID" value="EAX89913.1"/>
    <property type="molecule type" value="Genomic_DNA"/>
</dbReference>
<name>A2FYV1_TRIV3</name>
<evidence type="ECO:0000256" key="7">
    <source>
        <dbReference type="SAM" id="Coils"/>
    </source>
</evidence>
<dbReference type="GO" id="GO:0042073">
    <property type="term" value="P:intraciliary transport"/>
    <property type="evidence" value="ECO:0000318"/>
    <property type="project" value="GO_Central"/>
</dbReference>
<dbReference type="InterPro" id="IPR041146">
    <property type="entry name" value="IFT81_CH"/>
</dbReference>
<evidence type="ECO:0000256" key="2">
    <source>
        <dbReference type="ARBA" id="ARBA00022794"/>
    </source>
</evidence>
<gene>
    <name evidence="9" type="ORF">TVAG_009330</name>
</gene>
<dbReference type="AlphaFoldDB" id="A2FYV1"/>
<dbReference type="InParanoid" id="A2FYV1"/>
<dbReference type="OMA" id="WILTHME"/>
<comment type="subcellular location">
    <subcellularLocation>
        <location evidence="1">Cell projection</location>
        <location evidence="1">Cilium</location>
    </subcellularLocation>
</comment>
<organism evidence="9 10">
    <name type="scientific">Trichomonas vaginalis (strain ATCC PRA-98 / G3)</name>
    <dbReference type="NCBI Taxonomy" id="412133"/>
    <lineage>
        <taxon>Eukaryota</taxon>
        <taxon>Metamonada</taxon>
        <taxon>Parabasalia</taxon>
        <taxon>Trichomonadida</taxon>
        <taxon>Trichomonadidae</taxon>
        <taxon>Trichomonas</taxon>
    </lineage>
</organism>
<dbReference type="GO" id="GO:0060271">
    <property type="term" value="P:cilium assembly"/>
    <property type="evidence" value="ECO:0007669"/>
    <property type="project" value="InterPro"/>
</dbReference>
<dbReference type="OrthoDB" id="276029at2759"/>
<feature type="coiled-coil region" evidence="7">
    <location>
        <begin position="239"/>
        <end position="362"/>
    </location>
</feature>
<evidence type="ECO:0000313" key="10">
    <source>
        <dbReference type="Proteomes" id="UP000001542"/>
    </source>
</evidence>
<dbReference type="GO" id="GO:0015631">
    <property type="term" value="F:tubulin binding"/>
    <property type="evidence" value="ECO:0000318"/>
    <property type="project" value="GO_Central"/>
</dbReference>
<sequence length="614" mass="72132">MENDMDEQIVLLLKNNMQMNFTLVQFSDLANKDLLDLLETVIHAVSPEQPEKIGTEKIEATVDRISEFLRVLKFEFPCPADEWDRKFKDVDPTIIHPALLFLLHDMDEMKKRAYVAKYMEGDHVPDEIAVDTTVQEMMTQLRELREQFEATYNEHEELGATSVEELKTTKTDLEADKARLANKINSFKRKLQGVKNLQELLVLTGKIRTESERELKLNEQIDRLGDEKRLLMHRQQVSSDRIKNMKSHLEKNLQEKRDELAQLKKVTTGKTDDNNLAFLQKQVFAASKKQEEKENMLKDIQAKRAEAEKRLQEKQAQGIIEIPNQQQFTNYIELLKTKNQNYRQLQNEISVYRKELAIIMRTEALVKAQQKSVQDEIERIEKQKGIYGFRDTRAKLEQYSATKADIDDNKKKTLEEMSQIVQEIQRSIKARQEELRPFVTALQEKRKEKAEIENKYLQAKQRKEKAELEYDTACNELDDECKKLRAEISTYQSKFFNIQALLGQQQRTVKRLTDEQRAVETGNPISSTIKTYADYFQKETLAMKKRTKELKEQKKAIGGQSQENQKQLEAFQSLRRILQVKLQCQRNTQEQNKKDKEKEYDEIHNVNEHIIITN</sequence>
<dbReference type="VEuPathDB" id="TrichDB:TVAGG3_0416450"/>
<dbReference type="STRING" id="5722.A2FYV1"/>
<dbReference type="InterPro" id="IPR043016">
    <property type="entry name" value="IFT81_N_sf"/>
</dbReference>
<dbReference type="KEGG" id="tva:4747587"/>
<keyword evidence="10" id="KW-1185">Reference proteome</keyword>
<dbReference type="PANTHER" id="PTHR15614">
    <property type="entry name" value="INTRAFLAGELLAR TRANSPORT PROTEIN 81 HOMOLOG"/>
    <property type="match status" value="1"/>
</dbReference>
<evidence type="ECO:0000259" key="8">
    <source>
        <dbReference type="Pfam" id="PF18383"/>
    </source>
</evidence>
<evidence type="ECO:0000256" key="4">
    <source>
        <dbReference type="ARBA" id="ARBA00023069"/>
    </source>
</evidence>
<comment type="similarity">
    <text evidence="6">Belongs to the IFT81 family.</text>
</comment>
<dbReference type="eggNOG" id="ENOG502QSBR">
    <property type="taxonomic scope" value="Eukaryota"/>
</dbReference>
<dbReference type="SMR" id="A2FYV1"/>
<dbReference type="GO" id="GO:0030992">
    <property type="term" value="C:intraciliary transport particle B"/>
    <property type="evidence" value="ECO:0000318"/>
    <property type="project" value="GO_Central"/>
</dbReference>
<evidence type="ECO:0000256" key="1">
    <source>
        <dbReference type="ARBA" id="ARBA00004138"/>
    </source>
</evidence>
<dbReference type="GO" id="GO:0036064">
    <property type="term" value="C:ciliary basal body"/>
    <property type="evidence" value="ECO:0000318"/>
    <property type="project" value="GO_Central"/>
</dbReference>
<reference evidence="9" key="2">
    <citation type="journal article" date="2007" name="Science">
        <title>Draft genome sequence of the sexually transmitted pathogen Trichomonas vaginalis.</title>
        <authorList>
            <person name="Carlton J.M."/>
            <person name="Hirt R.P."/>
            <person name="Silva J.C."/>
            <person name="Delcher A.L."/>
            <person name="Schatz M."/>
            <person name="Zhao Q."/>
            <person name="Wortman J.R."/>
            <person name="Bidwell S.L."/>
            <person name="Alsmark U.C.M."/>
            <person name="Besteiro S."/>
            <person name="Sicheritz-Ponten T."/>
            <person name="Noel C.J."/>
            <person name="Dacks J.B."/>
            <person name="Foster P.G."/>
            <person name="Simillion C."/>
            <person name="Van de Peer Y."/>
            <person name="Miranda-Saavedra D."/>
            <person name="Barton G.J."/>
            <person name="Westrop G.D."/>
            <person name="Mueller S."/>
            <person name="Dessi D."/>
            <person name="Fiori P.L."/>
            <person name="Ren Q."/>
            <person name="Paulsen I."/>
            <person name="Zhang H."/>
            <person name="Bastida-Corcuera F.D."/>
            <person name="Simoes-Barbosa A."/>
            <person name="Brown M.T."/>
            <person name="Hayes R.D."/>
            <person name="Mukherjee M."/>
            <person name="Okumura C.Y."/>
            <person name="Schneider R."/>
            <person name="Smith A.J."/>
            <person name="Vanacova S."/>
            <person name="Villalvazo M."/>
            <person name="Haas B.J."/>
            <person name="Pertea M."/>
            <person name="Feldblyum T.V."/>
            <person name="Utterback T.R."/>
            <person name="Shu C.L."/>
            <person name="Osoegawa K."/>
            <person name="de Jong P.J."/>
            <person name="Hrdy I."/>
            <person name="Horvathova L."/>
            <person name="Zubacova Z."/>
            <person name="Dolezal P."/>
            <person name="Malik S.B."/>
            <person name="Logsdon J.M. Jr."/>
            <person name="Henze K."/>
            <person name="Gupta A."/>
            <person name="Wang C.C."/>
            <person name="Dunne R.L."/>
            <person name="Upcroft J.A."/>
            <person name="Upcroft P."/>
            <person name="White O."/>
            <person name="Salzberg S.L."/>
            <person name="Tang P."/>
            <person name="Chiu C.-H."/>
            <person name="Lee Y.-S."/>
            <person name="Embley T.M."/>
            <person name="Coombs G.H."/>
            <person name="Mottram J.C."/>
            <person name="Tachezy J."/>
            <person name="Fraser-Liggett C.M."/>
            <person name="Johnson P.J."/>
        </authorList>
    </citation>
    <scope>NUCLEOTIDE SEQUENCE [LARGE SCALE GENOMIC DNA]</scope>
    <source>
        <strain evidence="9">G3</strain>
    </source>
</reference>
<dbReference type="Gene3D" id="1.10.418.70">
    <property type="entry name" value="Intraflagellar transport protein 81, N-terminal domain"/>
    <property type="match status" value="1"/>
</dbReference>
<protein>
    <recommendedName>
        <fullName evidence="8">IFT81 calponin homology domain-containing protein</fullName>
    </recommendedName>
</protein>
<dbReference type="PANTHER" id="PTHR15614:SF2">
    <property type="entry name" value="INTRAFLAGELLAR TRANSPORT PROTEIN 81 HOMOLOG"/>
    <property type="match status" value="1"/>
</dbReference>
<proteinExistence type="inferred from homology"/>
<dbReference type="Proteomes" id="UP000001542">
    <property type="component" value="Unassembled WGS sequence"/>
</dbReference>
<feature type="coiled-coil region" evidence="7">
    <location>
        <begin position="414"/>
        <end position="494"/>
    </location>
</feature>
<feature type="coiled-coil region" evidence="7">
    <location>
        <begin position="579"/>
        <end position="606"/>
    </location>
</feature>
<evidence type="ECO:0000256" key="5">
    <source>
        <dbReference type="ARBA" id="ARBA00023273"/>
    </source>
</evidence>
<keyword evidence="2" id="KW-0970">Cilium biogenesis/degradation</keyword>
<reference evidence="9" key="1">
    <citation type="submission" date="2006-10" db="EMBL/GenBank/DDBJ databases">
        <authorList>
            <person name="Amadeo P."/>
            <person name="Zhao Q."/>
            <person name="Wortman J."/>
            <person name="Fraser-Liggett C."/>
            <person name="Carlton J."/>
        </authorList>
    </citation>
    <scope>NUCLEOTIDE SEQUENCE</scope>
    <source>
        <strain evidence="9">G3</strain>
    </source>
</reference>
<evidence type="ECO:0000256" key="3">
    <source>
        <dbReference type="ARBA" id="ARBA00023054"/>
    </source>
</evidence>
<dbReference type="Pfam" id="PF18383">
    <property type="entry name" value="IFT81_CH"/>
    <property type="match status" value="1"/>
</dbReference>
<dbReference type="InterPro" id="IPR029600">
    <property type="entry name" value="IFT81"/>
</dbReference>
<dbReference type="RefSeq" id="XP_001302843.1">
    <property type="nucleotide sequence ID" value="XM_001302842.1"/>
</dbReference>
<keyword evidence="3 7" id="KW-0175">Coiled coil</keyword>
<dbReference type="VEuPathDB" id="TrichDB:TVAG_009330"/>
<evidence type="ECO:0000313" key="9">
    <source>
        <dbReference type="EMBL" id="EAX89913.1"/>
    </source>
</evidence>
<keyword evidence="4" id="KW-0969">Cilium</keyword>
<feature type="domain" description="IFT81 calponin homology" evidence="8">
    <location>
        <begin position="12"/>
        <end position="119"/>
    </location>
</feature>
<evidence type="ECO:0000256" key="6">
    <source>
        <dbReference type="ARBA" id="ARBA00043983"/>
    </source>
</evidence>